<protein>
    <submittedName>
        <fullName evidence="2">DivIVA domain-containing protein</fullName>
    </submittedName>
</protein>
<name>A0A1G7CNM4_9NOCA</name>
<keyword evidence="3" id="KW-1185">Reference proteome</keyword>
<organism evidence="2 3">
    <name type="scientific">Rhodococcus tukisamuensis</name>
    <dbReference type="NCBI Taxonomy" id="168276"/>
    <lineage>
        <taxon>Bacteria</taxon>
        <taxon>Bacillati</taxon>
        <taxon>Actinomycetota</taxon>
        <taxon>Actinomycetes</taxon>
        <taxon>Mycobacteriales</taxon>
        <taxon>Nocardiaceae</taxon>
        <taxon>Rhodococcus</taxon>
    </lineage>
</organism>
<dbReference type="NCBIfam" id="TIGR03544">
    <property type="entry name" value="DivI1A_domain"/>
    <property type="match status" value="1"/>
</dbReference>
<dbReference type="EMBL" id="FNAB01000016">
    <property type="protein sequence ID" value="SDE40937.1"/>
    <property type="molecule type" value="Genomic_DNA"/>
</dbReference>
<feature type="region of interest" description="Disordered" evidence="1">
    <location>
        <begin position="90"/>
        <end position="115"/>
    </location>
</feature>
<dbReference type="Gene3D" id="6.10.250.660">
    <property type="match status" value="1"/>
</dbReference>
<dbReference type="STRING" id="168276.SAMN05444580_11692"/>
<dbReference type="InterPro" id="IPR019933">
    <property type="entry name" value="DivIVA_domain"/>
</dbReference>
<accession>A0A1G7CNM4</accession>
<dbReference type="AlphaFoldDB" id="A0A1G7CNM4"/>
<evidence type="ECO:0000256" key="1">
    <source>
        <dbReference type="SAM" id="MobiDB-lite"/>
    </source>
</evidence>
<reference evidence="2 3" key="1">
    <citation type="submission" date="2016-10" db="EMBL/GenBank/DDBJ databases">
        <authorList>
            <person name="de Groot N.N."/>
        </authorList>
    </citation>
    <scope>NUCLEOTIDE SEQUENCE [LARGE SCALE GENOMIC DNA]</scope>
    <source>
        <strain evidence="2 3">JCM 11308</strain>
    </source>
</reference>
<dbReference type="RefSeq" id="WP_072845976.1">
    <property type="nucleotide sequence ID" value="NZ_FNAB01000016.1"/>
</dbReference>
<proteinExistence type="predicted"/>
<sequence length="115" mass="12290">MFTVLLYLLVMALVGGVLFLVATSVFGRGEEMAPLPAGTTATMLPVRDVVGADVRALRFQQTARGYKASEVDWALDRLAAEIDALRGELAQARTEPQAPEEIASEAGQVGEEAQQ</sequence>
<gene>
    <name evidence="2" type="ORF">SAMN05444580_11692</name>
</gene>
<evidence type="ECO:0000313" key="3">
    <source>
        <dbReference type="Proteomes" id="UP000199417"/>
    </source>
</evidence>
<dbReference type="Proteomes" id="UP000199417">
    <property type="component" value="Unassembled WGS sequence"/>
</dbReference>
<evidence type="ECO:0000313" key="2">
    <source>
        <dbReference type="EMBL" id="SDE40937.1"/>
    </source>
</evidence>